<dbReference type="GO" id="GO:0004725">
    <property type="term" value="F:protein tyrosine phosphatase activity"/>
    <property type="evidence" value="ECO:0007669"/>
    <property type="project" value="UniProtKB-EC"/>
</dbReference>
<dbReference type="InterPro" id="IPR003961">
    <property type="entry name" value="FN3_dom"/>
</dbReference>
<proteinExistence type="predicted"/>
<evidence type="ECO:0000313" key="2">
    <source>
        <dbReference type="EMBL" id="CAC5400682.1"/>
    </source>
</evidence>
<sequence length="235" mass="27062">MFTVSSEEDNQTLSKWICGNQQTIKASITKDTMTFTDMIKGFNDKLEEQTKQDITTLTEMKGLSSSYMYRHYNIVLSKTSNKETMTDMIRHYNGARALFKPGCPFAINITSTTAELTWDEPKVCADFIHFYKIICEEKYNSVTCFFETPENASTFVVEGLKPHIEYEFKIQAIKNGGNKGTTSQTLNFGNLLRSNFRLIICCVLHCSVDMVHILILLYCDNKINDLSDYLYIFHY</sequence>
<reference evidence="2 3" key="1">
    <citation type="submission" date="2020-06" db="EMBL/GenBank/DDBJ databases">
        <authorList>
            <person name="Li R."/>
            <person name="Bekaert M."/>
        </authorList>
    </citation>
    <scope>NUCLEOTIDE SEQUENCE [LARGE SCALE GENOMIC DNA]</scope>
    <source>
        <strain evidence="3">wild</strain>
    </source>
</reference>
<dbReference type="Gene3D" id="2.60.40.10">
    <property type="entry name" value="Immunoglobulins"/>
    <property type="match status" value="1"/>
</dbReference>
<protein>
    <submittedName>
        <fullName evidence="2">PTPRS</fullName>
        <ecNumber evidence="2">3.1.3.48</ecNumber>
    </submittedName>
</protein>
<dbReference type="InterPro" id="IPR013783">
    <property type="entry name" value="Ig-like_fold"/>
</dbReference>
<dbReference type="SUPFAM" id="SSF49265">
    <property type="entry name" value="Fibronectin type III"/>
    <property type="match status" value="1"/>
</dbReference>
<dbReference type="EC" id="3.1.3.48" evidence="2"/>
<name>A0A6J8D0B2_MYTCO</name>
<gene>
    <name evidence="2" type="ORF">MCOR_34841</name>
</gene>
<evidence type="ECO:0000313" key="3">
    <source>
        <dbReference type="Proteomes" id="UP000507470"/>
    </source>
</evidence>
<accession>A0A6J8D0B2</accession>
<dbReference type="Pfam" id="PF00041">
    <property type="entry name" value="fn3"/>
    <property type="match status" value="1"/>
</dbReference>
<keyword evidence="2" id="KW-0378">Hydrolase</keyword>
<organism evidence="2 3">
    <name type="scientific">Mytilus coruscus</name>
    <name type="common">Sea mussel</name>
    <dbReference type="NCBI Taxonomy" id="42192"/>
    <lineage>
        <taxon>Eukaryota</taxon>
        <taxon>Metazoa</taxon>
        <taxon>Spiralia</taxon>
        <taxon>Lophotrochozoa</taxon>
        <taxon>Mollusca</taxon>
        <taxon>Bivalvia</taxon>
        <taxon>Autobranchia</taxon>
        <taxon>Pteriomorphia</taxon>
        <taxon>Mytilida</taxon>
        <taxon>Mytiloidea</taxon>
        <taxon>Mytilidae</taxon>
        <taxon>Mytilinae</taxon>
        <taxon>Mytilus</taxon>
    </lineage>
</organism>
<dbReference type="InterPro" id="IPR036116">
    <property type="entry name" value="FN3_sf"/>
</dbReference>
<dbReference type="EMBL" id="CACVKT020006287">
    <property type="protein sequence ID" value="CAC5400682.1"/>
    <property type="molecule type" value="Genomic_DNA"/>
</dbReference>
<dbReference type="OrthoDB" id="6130591at2759"/>
<dbReference type="SMART" id="SM00060">
    <property type="entry name" value="FN3"/>
    <property type="match status" value="1"/>
</dbReference>
<dbReference type="CDD" id="cd00063">
    <property type="entry name" value="FN3"/>
    <property type="match status" value="1"/>
</dbReference>
<dbReference type="AlphaFoldDB" id="A0A6J8D0B2"/>
<dbReference type="Proteomes" id="UP000507470">
    <property type="component" value="Unassembled WGS sequence"/>
</dbReference>
<dbReference type="PROSITE" id="PS50853">
    <property type="entry name" value="FN3"/>
    <property type="match status" value="1"/>
</dbReference>
<evidence type="ECO:0000259" key="1">
    <source>
        <dbReference type="PROSITE" id="PS50853"/>
    </source>
</evidence>
<feature type="domain" description="Fibronectin type-III" evidence="1">
    <location>
        <begin position="100"/>
        <end position="194"/>
    </location>
</feature>
<keyword evidence="3" id="KW-1185">Reference proteome</keyword>